<evidence type="ECO:0000313" key="1">
    <source>
        <dbReference type="EMBL" id="CAB4573279.1"/>
    </source>
</evidence>
<dbReference type="Gene3D" id="2.60.40.4070">
    <property type="match status" value="1"/>
</dbReference>
<dbReference type="AlphaFoldDB" id="A0A6J6ED32"/>
<protein>
    <submittedName>
        <fullName evidence="1">Unannotated protein</fullName>
    </submittedName>
</protein>
<sequence length="875" mass="91850">MRRRHWLVSLVCVSSLTLAIAPVASAHPNVDTAPAIAPDASRSTSGDYATDTFGDPWDFSNDDDVPPTPLVGSENSFGITRNSNGTLSVASVNNSTVKLVRTWGVQLPWGRDGLLHPVNADRYTHLSFSMCLGASLNMAVHYWNSAGQEGLLPFYPDAGCRVYDIDLRDTSLNPPGYQAPWAGAMTRVELLRGGARAGGNPVVDITVDWVRLRRADAPVQPPAGIPIPRLLTPNVEGGEDYATANGNPWDFNGPDDVASTGDIRNIGFANGEMSGTTFRNDSFVELPMRTELNPDRHHRATVEMCLDGPMSFADAPGGGMNARFAWQPREYPAWSETQDIVVYPGCHRMTVDLSSSPATALNDEGTVHKLGWRGQRFDHLRFDINEDPGARNFTLREIKLADDAAFSDAYDITFLDAAGVGGTVDIWVTTNRGAFDGTRIAANRPVTGGVNTFRWDGRDANGAAMPNGTYWVYLTMRNGSNVGTAYSSGPVRIEKPVPATPSHFVPVTPARVLDTRTGIGGNLAPLGPQVFTELDVTGVGGVPETGVTAVVMNVTVDSPSSSSFLTAWPSREDRPDVSNLNFVAGQTVPNLVTVKVGANGRVNLFNSQGWTHVVADVVGYYTATSPGGGGRFTSLTPTRLLDTRKGEGRGGLVGPVTAGQSIDLQVTGVGGVPASGVTGVALNVTVDVPTGTGFVTTWPTGEPRPNASTHNFVPGLTVANLVLAKVGAGGRVSLFNSSGSTHLVADVIGYFSGSGGLFVPVSPQRLVDTRNGTGGVFGQLGAGSHVAATLASGTPVPGSAGAVVVNLTSVNSSVPSFVTAYPTGVQRPLASTVNPRPGVPVPNQAYLKLGAAGQLDVFNSSGSTDVIIDVFGYVV</sequence>
<accession>A0A6J6ED32</accession>
<proteinExistence type="predicted"/>
<reference evidence="1" key="1">
    <citation type="submission" date="2020-05" db="EMBL/GenBank/DDBJ databases">
        <authorList>
            <person name="Chiriac C."/>
            <person name="Salcher M."/>
            <person name="Ghai R."/>
            <person name="Kavagutti S V."/>
        </authorList>
    </citation>
    <scope>NUCLEOTIDE SEQUENCE</scope>
</reference>
<organism evidence="1">
    <name type="scientific">freshwater metagenome</name>
    <dbReference type="NCBI Taxonomy" id="449393"/>
    <lineage>
        <taxon>unclassified sequences</taxon>
        <taxon>metagenomes</taxon>
        <taxon>ecological metagenomes</taxon>
    </lineage>
</organism>
<dbReference type="EMBL" id="CAEZSR010000108">
    <property type="protein sequence ID" value="CAB4573279.1"/>
    <property type="molecule type" value="Genomic_DNA"/>
</dbReference>
<name>A0A6J6ED32_9ZZZZ</name>
<gene>
    <name evidence="1" type="ORF">UFOPK1493_02541</name>
</gene>